<dbReference type="Proteomes" id="UP001384579">
    <property type="component" value="Unassembled WGS sequence"/>
</dbReference>
<evidence type="ECO:0000313" key="2">
    <source>
        <dbReference type="EMBL" id="MEK0188009.1"/>
    </source>
</evidence>
<dbReference type="CDD" id="cd04301">
    <property type="entry name" value="NAT_SF"/>
    <property type="match status" value="1"/>
</dbReference>
<comment type="caution">
    <text evidence="2">The sequence shown here is derived from an EMBL/GenBank/DDBJ whole genome shotgun (WGS) entry which is preliminary data.</text>
</comment>
<accession>A0ABU8YUF4</accession>
<evidence type="ECO:0000259" key="1">
    <source>
        <dbReference type="PROSITE" id="PS51186"/>
    </source>
</evidence>
<dbReference type="Gene3D" id="3.40.630.30">
    <property type="match status" value="1"/>
</dbReference>
<name>A0ABU8YUF4_9CYAN</name>
<feature type="domain" description="N-acetyltransferase" evidence="1">
    <location>
        <begin position="11"/>
        <end position="176"/>
    </location>
</feature>
<dbReference type="Pfam" id="PF00583">
    <property type="entry name" value="Acetyltransf_1"/>
    <property type="match status" value="1"/>
</dbReference>
<proteinExistence type="predicted"/>
<dbReference type="EMBL" id="JBBLXS010000490">
    <property type="protein sequence ID" value="MEK0188009.1"/>
    <property type="molecule type" value="Genomic_DNA"/>
</dbReference>
<gene>
    <name evidence="2" type="ORF">WMG39_24675</name>
</gene>
<dbReference type="RefSeq" id="WP_340519074.1">
    <property type="nucleotide sequence ID" value="NZ_JBBLXS010000490.1"/>
</dbReference>
<keyword evidence="2" id="KW-0012">Acyltransferase</keyword>
<keyword evidence="2" id="KW-0808">Transferase</keyword>
<dbReference type="GO" id="GO:0016746">
    <property type="term" value="F:acyltransferase activity"/>
    <property type="evidence" value="ECO:0007669"/>
    <property type="project" value="UniProtKB-KW"/>
</dbReference>
<organism evidence="2 3">
    <name type="scientific">Microcoleus anatoxicus PTRS2</name>
    <dbReference type="NCBI Taxonomy" id="2705321"/>
    <lineage>
        <taxon>Bacteria</taxon>
        <taxon>Bacillati</taxon>
        <taxon>Cyanobacteriota</taxon>
        <taxon>Cyanophyceae</taxon>
        <taxon>Oscillatoriophycideae</taxon>
        <taxon>Oscillatoriales</taxon>
        <taxon>Microcoleaceae</taxon>
        <taxon>Microcoleus</taxon>
        <taxon>Microcoleus anatoxicus</taxon>
    </lineage>
</organism>
<sequence>MKLLKFNGKNSYIRDIGKSRYKVWVETEEYVDPSIAPDGCWLDELDDDTAIYWIVKDGDNIAATARLNIIYSLGNLPHKEEFSNYDFSKLKMPYSFMSRLVVLKDYRGRGIAHKLDRARILESQAHGAKAILSLPTPYRVSSFLKLGFQNLGLSGVSAENMPDIKIQTYAMVKYFL</sequence>
<reference evidence="2 3" key="1">
    <citation type="journal article" date="2020" name="Harmful Algae">
        <title>Molecular and morphological characterization of a novel dihydroanatoxin-a producing Microcoleus species (cyanobacteria) from the Russian River, California, USA.</title>
        <authorList>
            <person name="Conklin K.Y."/>
            <person name="Stancheva R."/>
            <person name="Otten T.G."/>
            <person name="Fadness R."/>
            <person name="Boyer G.L."/>
            <person name="Read B."/>
            <person name="Zhang X."/>
            <person name="Sheath R.G."/>
        </authorList>
    </citation>
    <scope>NUCLEOTIDE SEQUENCE [LARGE SCALE GENOMIC DNA]</scope>
    <source>
        <strain evidence="2 3">PTRS2</strain>
    </source>
</reference>
<dbReference type="InterPro" id="IPR000182">
    <property type="entry name" value="GNAT_dom"/>
</dbReference>
<dbReference type="InterPro" id="IPR016181">
    <property type="entry name" value="Acyl_CoA_acyltransferase"/>
</dbReference>
<protein>
    <submittedName>
        <fullName evidence="2">GNAT family N-acetyltransferase</fullName>
        <ecNumber evidence="2">2.3.1.-</ecNumber>
    </submittedName>
</protein>
<dbReference type="EC" id="2.3.1.-" evidence="2"/>
<dbReference type="PROSITE" id="PS51186">
    <property type="entry name" value="GNAT"/>
    <property type="match status" value="1"/>
</dbReference>
<dbReference type="SUPFAM" id="SSF55729">
    <property type="entry name" value="Acyl-CoA N-acyltransferases (Nat)"/>
    <property type="match status" value="1"/>
</dbReference>
<keyword evidence="3" id="KW-1185">Reference proteome</keyword>
<evidence type="ECO:0000313" key="3">
    <source>
        <dbReference type="Proteomes" id="UP001384579"/>
    </source>
</evidence>